<sequence length="230" mass="25884">MINYLKSPSNGIVEHYSSYMNLGEGYIVDLILATRLSLESNNPLWLCIQGASSSGKTDILRMLKNDSDCHFLYDLTGVSLFSGANGAGGGYIPREVGDEGILVFPDFTTTLTKGKYTLDSIMSQLRVTYDGDANRITGMDTQRREPWNGKVGVLLAVTDEIERFKKKASGLGERFLYFRHTIPEFDTLGFKSKTPNKFPKEEYDELLDIGRKLDPLDWTDEMWLRVKNAA</sequence>
<evidence type="ECO:0008006" key="2">
    <source>
        <dbReference type="Google" id="ProtNLM"/>
    </source>
</evidence>
<accession>A0A382ET30</accession>
<name>A0A382ET30_9ZZZZ</name>
<organism evidence="1">
    <name type="scientific">marine metagenome</name>
    <dbReference type="NCBI Taxonomy" id="408172"/>
    <lineage>
        <taxon>unclassified sequences</taxon>
        <taxon>metagenomes</taxon>
        <taxon>ecological metagenomes</taxon>
    </lineage>
</organism>
<protein>
    <recommendedName>
        <fullName evidence="2">ATPase dynein-related AAA domain-containing protein</fullName>
    </recommendedName>
</protein>
<dbReference type="AlphaFoldDB" id="A0A382ET30"/>
<gene>
    <name evidence="1" type="ORF">METZ01_LOCUS205987</name>
</gene>
<proteinExistence type="predicted"/>
<reference evidence="1" key="1">
    <citation type="submission" date="2018-05" db="EMBL/GenBank/DDBJ databases">
        <authorList>
            <person name="Lanie J.A."/>
            <person name="Ng W.-L."/>
            <person name="Kazmierczak K.M."/>
            <person name="Andrzejewski T.M."/>
            <person name="Davidsen T.M."/>
            <person name="Wayne K.J."/>
            <person name="Tettelin H."/>
            <person name="Glass J.I."/>
            <person name="Rusch D."/>
            <person name="Podicherti R."/>
            <person name="Tsui H.-C.T."/>
            <person name="Winkler M.E."/>
        </authorList>
    </citation>
    <scope>NUCLEOTIDE SEQUENCE</scope>
</reference>
<feature type="non-terminal residue" evidence="1">
    <location>
        <position position="230"/>
    </location>
</feature>
<evidence type="ECO:0000313" key="1">
    <source>
        <dbReference type="EMBL" id="SVB53133.1"/>
    </source>
</evidence>
<dbReference type="EMBL" id="UINC01045862">
    <property type="protein sequence ID" value="SVB53133.1"/>
    <property type="molecule type" value="Genomic_DNA"/>
</dbReference>